<dbReference type="SUPFAM" id="SSF49464">
    <property type="entry name" value="Carboxypeptidase regulatory domain-like"/>
    <property type="match status" value="1"/>
</dbReference>
<dbReference type="RefSeq" id="WP_065318063.1">
    <property type="nucleotide sequence ID" value="NZ_CP017477.1"/>
</dbReference>
<evidence type="ECO:0000256" key="1">
    <source>
        <dbReference type="SAM" id="SignalP"/>
    </source>
</evidence>
<accession>A0A1B8U256</accession>
<reference evidence="3" key="1">
    <citation type="submission" date="2016-02" db="EMBL/GenBank/DDBJ databases">
        <authorList>
            <person name="Shin S.-K."/>
            <person name="Yi H."/>
            <person name="Kim E."/>
        </authorList>
    </citation>
    <scope>NUCLEOTIDE SEQUENCE [LARGE SCALE GENOMIC DNA]</scope>
    <source>
        <strain evidence="3">LPB0003</strain>
    </source>
</reference>
<keyword evidence="3" id="KW-1185">Reference proteome</keyword>
<dbReference type="Pfam" id="PF13715">
    <property type="entry name" value="CarbopepD_reg_2"/>
    <property type="match status" value="1"/>
</dbReference>
<dbReference type="AlphaFoldDB" id="A0A1B8U256"/>
<protein>
    <recommendedName>
        <fullName evidence="4">Carboxypeptidase-like regulatory domain-containing protein</fullName>
    </recommendedName>
</protein>
<keyword evidence="1" id="KW-0732">Signal</keyword>
<dbReference type="EMBL" id="LSFM01000013">
    <property type="protein sequence ID" value="OBY65922.1"/>
    <property type="molecule type" value="Genomic_DNA"/>
</dbReference>
<evidence type="ECO:0008006" key="4">
    <source>
        <dbReference type="Google" id="ProtNLM"/>
    </source>
</evidence>
<gene>
    <name evidence="2" type="ORF">LPB3_02730</name>
</gene>
<organism evidence="2 3">
    <name type="scientific">Polaribacter vadi</name>
    <dbReference type="NCBI Taxonomy" id="1774273"/>
    <lineage>
        <taxon>Bacteria</taxon>
        <taxon>Pseudomonadati</taxon>
        <taxon>Bacteroidota</taxon>
        <taxon>Flavobacteriia</taxon>
        <taxon>Flavobacteriales</taxon>
        <taxon>Flavobacteriaceae</taxon>
    </lineage>
</organism>
<dbReference type="PROSITE" id="PS51257">
    <property type="entry name" value="PROKAR_LIPOPROTEIN"/>
    <property type="match status" value="1"/>
</dbReference>
<dbReference type="KEGG" id="pob:LPB03_02350"/>
<feature type="chain" id="PRO_5008615904" description="Carboxypeptidase-like regulatory domain-containing protein" evidence="1">
    <location>
        <begin position="23"/>
        <end position="500"/>
    </location>
</feature>
<dbReference type="InterPro" id="IPR008969">
    <property type="entry name" value="CarboxyPept-like_regulatory"/>
</dbReference>
<evidence type="ECO:0000313" key="2">
    <source>
        <dbReference type="EMBL" id="OBY65922.1"/>
    </source>
</evidence>
<feature type="signal peptide" evidence="1">
    <location>
        <begin position="1"/>
        <end position="22"/>
    </location>
</feature>
<name>A0A1B8U256_9FLAO</name>
<dbReference type="Proteomes" id="UP000092584">
    <property type="component" value="Unassembled WGS sequence"/>
</dbReference>
<sequence>MLKKLPFIFLFFFGCFSLISQTITGKVVDNVSLEPIQNVAIITNLQRGSTSNIDGKFTIQSKDLESITFSSLGYVTLTLKFDEFKKLNYTVFLVEKVNELDEIQLNLAKISLDSILIKTQKSMKENYVSEALQSNFYVRENSYIDFKKLELDLDKSTLLTRKKRKIAEQEFTDYANNLKNSDPNFSNEFYGNIKTKKVFSEKMKKFHNLDKIDTVQGYKSMQNNKKITIEDAQNDLQNIVLKHLNKNKTYKVSSGLFPIEDSLSLKEVLDEADSLKIDNTFNKSFAISGFNTAKYRGKFFNLEKQRNFLSPKYYEHILETNTFLGSKMMYVLNFTPRKSKSKYSGKIFINPRDFTIAKIEYQFADGKRGQNLNLKWLLGIKVSEDINKVTLFYEKNKENKVYTSYYKETRGVYAYVHRPIKFKENSRTKNKVKFDIKIELDTKETTEVLISDVFAIEAEEAKPVKKDTPQKRVAHLTLDTYNKTTWKNRQLVTEYLKKWE</sequence>
<evidence type="ECO:0000313" key="3">
    <source>
        <dbReference type="Proteomes" id="UP000092584"/>
    </source>
</evidence>
<comment type="caution">
    <text evidence="2">The sequence shown here is derived from an EMBL/GenBank/DDBJ whole genome shotgun (WGS) entry which is preliminary data.</text>
</comment>
<dbReference type="OrthoDB" id="1433475at2"/>
<dbReference type="STRING" id="1774273.LPB03_02350"/>
<proteinExistence type="predicted"/>